<dbReference type="NCBIfam" id="TIGR03328">
    <property type="entry name" value="salvage_mtnB"/>
    <property type="match status" value="1"/>
</dbReference>
<dbReference type="InterPro" id="IPR017714">
    <property type="entry name" value="MethylthioRu-1-P_deHdtase_MtnB"/>
</dbReference>
<dbReference type="GO" id="GO:0046570">
    <property type="term" value="F:methylthioribulose 1-phosphate dehydratase activity"/>
    <property type="evidence" value="ECO:0007669"/>
    <property type="project" value="UniProtKB-UniRule"/>
</dbReference>
<feature type="active site" description="Proton donor/acceptor" evidence="9">
    <location>
        <position position="420"/>
    </location>
</feature>
<evidence type="ECO:0000256" key="8">
    <source>
        <dbReference type="ARBA" id="ARBA00060021"/>
    </source>
</evidence>
<dbReference type="Gene3D" id="2.30.30.140">
    <property type="match status" value="1"/>
</dbReference>
<evidence type="ECO:0000256" key="1">
    <source>
        <dbReference type="ARBA" id="ARBA00006274"/>
    </source>
</evidence>
<dbReference type="FunFam" id="3.40.225.10:FF:000003">
    <property type="entry name" value="Methylthioribulose-1-phosphate dehydratase"/>
    <property type="match status" value="1"/>
</dbReference>
<dbReference type="GO" id="GO:0005737">
    <property type="term" value="C:cytoplasm"/>
    <property type="evidence" value="ECO:0007669"/>
    <property type="project" value="UniProtKB-SubCell"/>
</dbReference>
<dbReference type="UniPathway" id="UPA00904">
    <property type="reaction ID" value="UER00875"/>
</dbReference>
<dbReference type="EC" id="4.2.1.109" evidence="9"/>
<dbReference type="RefSeq" id="XP_025416430.1">
    <property type="nucleotide sequence ID" value="XM_025560645.1"/>
</dbReference>
<comment type="cofactor">
    <cofactor evidence="9">
        <name>Zn(2+)</name>
        <dbReference type="ChEBI" id="CHEBI:29105"/>
    </cofactor>
    <text evidence="9">Binds 1 zinc ion per subunit.</text>
</comment>
<keyword evidence="4 9" id="KW-0479">Metal-binding</keyword>
<comment type="similarity">
    <text evidence="1">Belongs to the aldolase class II family. Adducin subfamily.</text>
</comment>
<comment type="function">
    <text evidence="8">Catalyzes the dehydration of methylthioribulose-1-phosphate (MTRu-1-P) into 2,3-diketo-5-methylthiopentyl-1-phosphate (DK-MTP-1-P). Functions in the methionine salvage pathway, which plays a key role in cancer, apoptosis, microbial proliferation and inflammation. May inhibit the CASP1-related inflammatory response (pyroptosis), the CASP9-dependent apoptotic pathway and the cytochrome c-dependent and APAF1-mediated cell death.</text>
</comment>
<accession>A0A8B8G1B0</accession>
<feature type="binding site" evidence="9">
    <location>
        <position position="476"/>
    </location>
    <ligand>
        <name>Zn(2+)</name>
        <dbReference type="ChEBI" id="CHEBI:29105"/>
    </ligand>
</feature>
<gene>
    <name evidence="12" type="primary">LOC112687747</name>
</gene>
<protein>
    <recommendedName>
        <fullName evidence="9">Probable methylthioribulose-1-phosphate dehydratase</fullName>
        <shortName evidence="9">MTRu-1-P dehydratase</shortName>
        <ecNumber evidence="9">4.2.1.109</ecNumber>
    </recommendedName>
</protein>
<evidence type="ECO:0000256" key="6">
    <source>
        <dbReference type="ARBA" id="ARBA00023167"/>
    </source>
</evidence>
<dbReference type="SUPFAM" id="SSF53639">
    <property type="entry name" value="AraD/HMP-PK domain-like"/>
    <property type="match status" value="1"/>
</dbReference>
<evidence type="ECO:0000256" key="2">
    <source>
        <dbReference type="ARBA" id="ARBA00022490"/>
    </source>
</evidence>
<dbReference type="Proteomes" id="UP000694846">
    <property type="component" value="Unplaced"/>
</dbReference>
<dbReference type="GO" id="GO:0019509">
    <property type="term" value="P:L-methionine salvage from methylthioadenosine"/>
    <property type="evidence" value="ECO:0007669"/>
    <property type="project" value="UniProtKB-UniRule"/>
</dbReference>
<dbReference type="SUPFAM" id="SSF63748">
    <property type="entry name" value="Tudor/PWWP/MBT"/>
    <property type="match status" value="1"/>
</dbReference>
<keyword evidence="2 9" id="KW-0963">Cytoplasm</keyword>
<evidence type="ECO:0000256" key="5">
    <source>
        <dbReference type="ARBA" id="ARBA00022833"/>
    </source>
</evidence>
<evidence type="ECO:0000313" key="11">
    <source>
        <dbReference type="Proteomes" id="UP000694846"/>
    </source>
</evidence>
<dbReference type="OrthoDB" id="191080at2759"/>
<comment type="subcellular location">
    <subcellularLocation>
        <location evidence="9">Cytoplasm</location>
    </subcellularLocation>
</comment>
<evidence type="ECO:0000256" key="4">
    <source>
        <dbReference type="ARBA" id="ARBA00022723"/>
    </source>
</evidence>
<keyword evidence="6 9" id="KW-0486">Methionine biosynthesis</keyword>
<name>A0A8B8G1B0_9HEMI</name>
<dbReference type="InterPro" id="IPR000313">
    <property type="entry name" value="PWWP_dom"/>
</dbReference>
<dbReference type="Gene3D" id="3.40.225.10">
    <property type="entry name" value="Class II aldolase/adducin N-terminal domain"/>
    <property type="match status" value="1"/>
</dbReference>
<dbReference type="InterPro" id="IPR001303">
    <property type="entry name" value="Aldolase_II/adducin_N"/>
</dbReference>
<dbReference type="PANTHER" id="PTHR10640">
    <property type="entry name" value="METHYLTHIORIBULOSE-1-PHOSPHATE DEHYDRATASE"/>
    <property type="match status" value="1"/>
</dbReference>
<comment type="catalytic activity">
    <reaction evidence="9">
        <text>5-(methylsulfanyl)-D-ribulose 1-phosphate = 5-methylsulfanyl-2,3-dioxopentyl phosphate + H2O</text>
        <dbReference type="Rhea" id="RHEA:15549"/>
        <dbReference type="ChEBI" id="CHEBI:15377"/>
        <dbReference type="ChEBI" id="CHEBI:58548"/>
        <dbReference type="ChEBI" id="CHEBI:58828"/>
        <dbReference type="EC" id="4.2.1.109"/>
    </reaction>
</comment>
<dbReference type="SMART" id="SM00293">
    <property type="entry name" value="PWWP"/>
    <property type="match status" value="1"/>
</dbReference>
<dbReference type="Pfam" id="PF00596">
    <property type="entry name" value="Aldolase_II"/>
    <property type="match status" value="1"/>
</dbReference>
<evidence type="ECO:0000256" key="9">
    <source>
        <dbReference type="HAMAP-Rule" id="MF_03116"/>
    </source>
</evidence>
<proteinExistence type="inferred from homology"/>
<evidence type="ECO:0000259" key="10">
    <source>
        <dbReference type="PROSITE" id="PS50812"/>
    </source>
</evidence>
<dbReference type="PROSITE" id="PS50812">
    <property type="entry name" value="PWWP"/>
    <property type="match status" value="1"/>
</dbReference>
<dbReference type="SMART" id="SM01007">
    <property type="entry name" value="Aldolase_II"/>
    <property type="match status" value="1"/>
</dbReference>
<evidence type="ECO:0000313" key="12">
    <source>
        <dbReference type="RefSeq" id="XP_025416430.1"/>
    </source>
</evidence>
<dbReference type="AlphaFoldDB" id="A0A8B8G1B0"/>
<keyword evidence="11" id="KW-1185">Reference proteome</keyword>
<comment type="pathway">
    <text evidence="9">Amino-acid biosynthesis; L-methionine biosynthesis via salvage pathway; L-methionine from S-methyl-5-thio-alpha-D-ribose 1-phosphate: step 2/6.</text>
</comment>
<comment type="similarity">
    <text evidence="9">Belongs to the aldolase class II family. MtnB subfamily.</text>
</comment>
<evidence type="ECO:0000256" key="3">
    <source>
        <dbReference type="ARBA" id="ARBA00022605"/>
    </source>
</evidence>
<dbReference type="PANTHER" id="PTHR10640:SF7">
    <property type="entry name" value="METHYLTHIORIBULOSE-1-PHOSPHATE DEHYDRATASE"/>
    <property type="match status" value="1"/>
</dbReference>
<dbReference type="Pfam" id="PF00855">
    <property type="entry name" value="PWWP"/>
    <property type="match status" value="1"/>
</dbReference>
<keyword evidence="3 9" id="KW-0028">Amino-acid biosynthesis</keyword>
<feature type="binding site" evidence="9">
    <location>
        <position position="398"/>
    </location>
    <ligand>
        <name>Zn(2+)</name>
        <dbReference type="ChEBI" id="CHEBI:29105"/>
    </ligand>
</feature>
<dbReference type="HAMAP" id="MF_03116">
    <property type="entry name" value="Salvage_MtnB_euk"/>
    <property type="match status" value="1"/>
</dbReference>
<keyword evidence="5 9" id="KW-0862">Zinc</keyword>
<evidence type="ECO:0000256" key="7">
    <source>
        <dbReference type="ARBA" id="ARBA00023239"/>
    </source>
</evidence>
<feature type="binding site" evidence="9">
    <location>
        <position position="396"/>
    </location>
    <ligand>
        <name>Zn(2+)</name>
        <dbReference type="ChEBI" id="CHEBI:29105"/>
    </ligand>
</feature>
<keyword evidence="7 9" id="KW-0456">Lyase</keyword>
<reference evidence="12" key="1">
    <citation type="submission" date="2025-08" db="UniProtKB">
        <authorList>
            <consortium name="RefSeq"/>
        </authorList>
    </citation>
    <scope>IDENTIFICATION</scope>
    <source>
        <tissue evidence="12">Whole body</tissue>
    </source>
</reference>
<feature type="binding site" evidence="9">
    <location>
        <position position="378"/>
    </location>
    <ligand>
        <name>substrate</name>
    </ligand>
</feature>
<dbReference type="InterPro" id="IPR027514">
    <property type="entry name" value="Salvage_MtnB_euk"/>
</dbReference>
<dbReference type="GeneID" id="112687747"/>
<organism evidence="11 12">
    <name type="scientific">Sipha flava</name>
    <name type="common">yellow sugarcane aphid</name>
    <dbReference type="NCBI Taxonomy" id="143950"/>
    <lineage>
        <taxon>Eukaryota</taxon>
        <taxon>Metazoa</taxon>
        <taxon>Ecdysozoa</taxon>
        <taxon>Arthropoda</taxon>
        <taxon>Hexapoda</taxon>
        <taxon>Insecta</taxon>
        <taxon>Pterygota</taxon>
        <taxon>Neoptera</taxon>
        <taxon>Paraneoptera</taxon>
        <taxon>Hemiptera</taxon>
        <taxon>Sternorrhyncha</taxon>
        <taxon>Aphidomorpha</taxon>
        <taxon>Aphidoidea</taxon>
        <taxon>Aphididae</taxon>
        <taxon>Sipha</taxon>
    </lineage>
</organism>
<dbReference type="InterPro" id="IPR036409">
    <property type="entry name" value="Aldolase_II/adducin_N_sf"/>
</dbReference>
<sequence>MIKMNEKKSNDILHKSRYGRESTKKKIFEVNQISSNDSSQSAIRVLPKRKRSNKLPPSVSRCILNCSLRKGTTNELSIGDIVWAKTGKYPIWPGIITSDPETKTFFKKEKKSISMLHIYYFNDAYKRNWLRLKQIFHFSGKNDILAGNPKLMKQLSRSKLKVKWSRAVQEAECLLSIKKNERLTAFFDTKFISSNHDMKSENNIQTERSSTHPQTSFTPKYMNIIPKLQPKLELENSNYDSATYQENLTNITERSSTHSQASFSPKCKNIIPKLKPKLELENSYYDSATCQENLTKISILQKDHPRILIPELCKLFFTNGWVTGTGGGISIKYNNQIFIAPSGVQKERMEPDDIFVQDMNGADIEVPPYEKNLSKSQCTPIFMCSYIERNAGAVIHIHSPELVKLCLLNPENELRISGLEMIKGIYNEEKGRFYDNDEEVIIPIIENSKYERDLVDTFQLALMKYPSTSAVVVRNHGMYVWGSDWKSAKTQCECYEYVFNIMVFKKINNL</sequence>
<dbReference type="GO" id="GO:0008270">
    <property type="term" value="F:zinc ion binding"/>
    <property type="evidence" value="ECO:0007669"/>
    <property type="project" value="UniProtKB-UniRule"/>
</dbReference>
<feature type="domain" description="PWWP" evidence="10">
    <location>
        <begin position="78"/>
        <end position="141"/>
    </location>
</feature>